<organism evidence="1 2">
    <name type="scientific">Nonomuraea montanisoli</name>
    <dbReference type="NCBI Taxonomy" id="2741721"/>
    <lineage>
        <taxon>Bacteria</taxon>
        <taxon>Bacillati</taxon>
        <taxon>Actinomycetota</taxon>
        <taxon>Actinomycetes</taxon>
        <taxon>Streptosporangiales</taxon>
        <taxon>Streptosporangiaceae</taxon>
        <taxon>Nonomuraea</taxon>
    </lineage>
</organism>
<name>A0A7Y6IFH0_9ACTN</name>
<gene>
    <name evidence="1" type="ORF">HTZ77_37875</name>
</gene>
<accession>A0A7Y6IFH0</accession>
<dbReference type="Proteomes" id="UP000586042">
    <property type="component" value="Unassembled WGS sequence"/>
</dbReference>
<dbReference type="Gene3D" id="1.20.1260.20">
    <property type="entry name" value="PPE superfamily"/>
    <property type="match status" value="1"/>
</dbReference>
<evidence type="ECO:0000313" key="1">
    <source>
        <dbReference type="EMBL" id="NUW37131.1"/>
    </source>
</evidence>
<keyword evidence="2" id="KW-1185">Reference proteome</keyword>
<dbReference type="RefSeq" id="WP_175594567.1">
    <property type="nucleotide sequence ID" value="NZ_JABWGN010000018.1"/>
</dbReference>
<evidence type="ECO:0000313" key="2">
    <source>
        <dbReference type="Proteomes" id="UP000586042"/>
    </source>
</evidence>
<comment type="caution">
    <text evidence="1">The sequence shown here is derived from an EMBL/GenBank/DDBJ whole genome shotgun (WGS) entry which is preliminary data.</text>
</comment>
<dbReference type="AlphaFoldDB" id="A0A7Y6IFH0"/>
<proteinExistence type="predicted"/>
<protein>
    <recommendedName>
        <fullName evidence="3">WXG100 family type VII secretion target</fullName>
    </recommendedName>
</protein>
<dbReference type="EMBL" id="JABWGN010000018">
    <property type="protein sequence ID" value="NUW37131.1"/>
    <property type="molecule type" value="Genomic_DNA"/>
</dbReference>
<reference evidence="1 2" key="1">
    <citation type="submission" date="2020-06" db="EMBL/GenBank/DDBJ databases">
        <title>Nonomuraea sp. SMC257, a novel actinomycete isolated from soil.</title>
        <authorList>
            <person name="Chanama M."/>
        </authorList>
    </citation>
    <scope>NUCLEOTIDE SEQUENCE [LARGE SCALE GENOMIC DNA]</scope>
    <source>
        <strain evidence="1 2">SMC257</strain>
    </source>
</reference>
<evidence type="ECO:0008006" key="3">
    <source>
        <dbReference type="Google" id="ProtNLM"/>
    </source>
</evidence>
<sequence>MSIPTQGQLLQQAAEKEQLAADLTRYAEQLAEVFAGALARPQGTEAFWKGPAAGRFITQAVQLAREVELLRDDCASTADRLRRQAQAARAEATQMPS</sequence>
<dbReference type="InterPro" id="IPR038332">
    <property type="entry name" value="PPE_sf"/>
</dbReference>